<dbReference type="RefSeq" id="WP_090326246.1">
    <property type="nucleotide sequence ID" value="NZ_FNSL01000001.1"/>
</dbReference>
<feature type="transmembrane region" description="Helical" evidence="8">
    <location>
        <begin position="176"/>
        <end position="194"/>
    </location>
</feature>
<keyword evidence="10" id="KW-1185">Reference proteome</keyword>
<feature type="transmembrane region" description="Helical" evidence="8">
    <location>
        <begin position="214"/>
        <end position="238"/>
    </location>
</feature>
<keyword evidence="6 8" id="KW-1133">Transmembrane helix</keyword>
<dbReference type="EMBL" id="FNSL01000001">
    <property type="protein sequence ID" value="SEB35778.1"/>
    <property type="molecule type" value="Genomic_DNA"/>
</dbReference>
<keyword evidence="4" id="KW-1003">Cell membrane</keyword>
<evidence type="ECO:0000256" key="4">
    <source>
        <dbReference type="ARBA" id="ARBA00022475"/>
    </source>
</evidence>
<dbReference type="AlphaFoldDB" id="A0A1H4IR49"/>
<comment type="subcellular location">
    <subcellularLocation>
        <location evidence="1">Cell membrane</location>
        <topology evidence="1">Multi-pass membrane protein</topology>
    </subcellularLocation>
</comment>
<keyword evidence="7 8" id="KW-0472">Membrane</keyword>
<evidence type="ECO:0000313" key="10">
    <source>
        <dbReference type="Proteomes" id="UP000199064"/>
    </source>
</evidence>
<dbReference type="GO" id="GO:1903785">
    <property type="term" value="P:L-valine transmembrane transport"/>
    <property type="evidence" value="ECO:0007669"/>
    <property type="project" value="TreeGrafter"/>
</dbReference>
<evidence type="ECO:0000256" key="6">
    <source>
        <dbReference type="ARBA" id="ARBA00022989"/>
    </source>
</evidence>
<dbReference type="PANTHER" id="PTHR34979:SF1">
    <property type="entry name" value="INNER MEMBRANE PROTEIN YGAZ"/>
    <property type="match status" value="1"/>
</dbReference>
<organism evidence="9 10">
    <name type="scientific">Nitratireductor aquibiodomus</name>
    <dbReference type="NCBI Taxonomy" id="204799"/>
    <lineage>
        <taxon>Bacteria</taxon>
        <taxon>Pseudomonadati</taxon>
        <taxon>Pseudomonadota</taxon>
        <taxon>Alphaproteobacteria</taxon>
        <taxon>Hyphomicrobiales</taxon>
        <taxon>Phyllobacteriaceae</taxon>
        <taxon>Nitratireductor</taxon>
    </lineage>
</organism>
<reference evidence="10" key="1">
    <citation type="submission" date="2016-10" db="EMBL/GenBank/DDBJ databases">
        <authorList>
            <person name="Varghese N."/>
            <person name="Submissions S."/>
        </authorList>
    </citation>
    <scope>NUCLEOTIDE SEQUENCE [LARGE SCALE GENOMIC DNA]</scope>
    <source>
        <strain evidence="10">ES.061</strain>
    </source>
</reference>
<gene>
    <name evidence="9" type="ORF">SAMN05216452_0311</name>
</gene>
<feature type="transmembrane region" description="Helical" evidence="8">
    <location>
        <begin position="144"/>
        <end position="169"/>
    </location>
</feature>
<evidence type="ECO:0000313" key="9">
    <source>
        <dbReference type="EMBL" id="SEB35778.1"/>
    </source>
</evidence>
<protein>
    <submittedName>
        <fullName evidence="9">Predicted branched-chain amino acid permease (Azaleucine resistance)</fullName>
    </submittedName>
</protein>
<accession>A0A1H4IR49</accession>
<comment type="similarity">
    <text evidence="2">Belongs to the AzlC family.</text>
</comment>
<dbReference type="Pfam" id="PF03591">
    <property type="entry name" value="AzlC"/>
    <property type="match status" value="1"/>
</dbReference>
<feature type="transmembrane region" description="Helical" evidence="8">
    <location>
        <begin position="56"/>
        <end position="76"/>
    </location>
</feature>
<dbReference type="InterPro" id="IPR011606">
    <property type="entry name" value="Brnchd-chn_aa_trnsp_permease"/>
</dbReference>
<dbReference type="GO" id="GO:0005886">
    <property type="term" value="C:plasma membrane"/>
    <property type="evidence" value="ECO:0007669"/>
    <property type="project" value="UniProtKB-SubCell"/>
</dbReference>
<sequence>MSENATAESSSEESHFAWYLRGVRRCFSIPGLVLVSAFIGFAGLAREAGLTLPQTVFMTGVVWALPAQVVLVGAVLAGNSLIAAAFAVALSSVRLAPMVVALTPEMRTPGTRKWVLYVLSHFVAITSWVLAMESFRHVPRHLRTAYYTGIGSTLILVNMGVVATVFLLAESLPVQVTAALFFLTPIYFLTSLWGSARERAGHVAMILGLASGPVFHIVLPGFDLLAAGGVAGGAAYIWHRSRVKREMGK</sequence>
<evidence type="ECO:0000256" key="7">
    <source>
        <dbReference type="ARBA" id="ARBA00023136"/>
    </source>
</evidence>
<proteinExistence type="inferred from homology"/>
<keyword evidence="5 8" id="KW-0812">Transmembrane</keyword>
<evidence type="ECO:0000256" key="5">
    <source>
        <dbReference type="ARBA" id="ARBA00022692"/>
    </source>
</evidence>
<name>A0A1H4IR49_9HYPH</name>
<keyword evidence="3" id="KW-0813">Transport</keyword>
<evidence type="ECO:0000256" key="1">
    <source>
        <dbReference type="ARBA" id="ARBA00004651"/>
    </source>
</evidence>
<evidence type="ECO:0000256" key="8">
    <source>
        <dbReference type="SAM" id="Phobius"/>
    </source>
</evidence>
<evidence type="ECO:0000256" key="2">
    <source>
        <dbReference type="ARBA" id="ARBA00010735"/>
    </source>
</evidence>
<feature type="transmembrane region" description="Helical" evidence="8">
    <location>
        <begin position="114"/>
        <end position="132"/>
    </location>
</feature>
<evidence type="ECO:0000256" key="3">
    <source>
        <dbReference type="ARBA" id="ARBA00022448"/>
    </source>
</evidence>
<feature type="transmembrane region" description="Helical" evidence="8">
    <location>
        <begin position="27"/>
        <end position="44"/>
    </location>
</feature>
<dbReference type="PANTHER" id="PTHR34979">
    <property type="entry name" value="INNER MEMBRANE PROTEIN YGAZ"/>
    <property type="match status" value="1"/>
</dbReference>
<dbReference type="Proteomes" id="UP000199064">
    <property type="component" value="Unassembled WGS sequence"/>
</dbReference>